<gene>
    <name evidence="2" type="ORF">GRI94_04355</name>
    <name evidence="3" type="ORF">GRI94_18445</name>
</gene>
<reference evidence="2 4" key="1">
    <citation type="submission" date="2019-12" db="EMBL/GenBank/DDBJ databases">
        <title>Genomic-based taxomic classification of the family Erythrobacteraceae.</title>
        <authorList>
            <person name="Xu L."/>
        </authorList>
    </citation>
    <scope>NUCLEOTIDE SEQUENCE [LARGE SCALE GENOMIC DNA]</scope>
    <source>
        <strain evidence="2 4">JCM 16677</strain>
    </source>
</reference>
<dbReference type="AlphaFoldDB" id="A0A845APE1"/>
<dbReference type="GO" id="GO:0035438">
    <property type="term" value="F:cyclic-di-GMP binding"/>
    <property type="evidence" value="ECO:0007669"/>
    <property type="project" value="InterPro"/>
</dbReference>
<evidence type="ECO:0000313" key="2">
    <source>
        <dbReference type="EMBL" id="MXP31053.1"/>
    </source>
</evidence>
<dbReference type="InterPro" id="IPR009875">
    <property type="entry name" value="PilZ_domain"/>
</dbReference>
<dbReference type="RefSeq" id="WP_160778530.1">
    <property type="nucleotide sequence ID" value="NZ_BAAAZF010000001.1"/>
</dbReference>
<sequence>MAIPSPRSDDLTPSLGLPVQPEQRAEQRFTLLLRQAKLRTRSGEFLCVLRDVSTRGISVRTFHALPPDRRFAVELQQDKPFLIEKAWENEGEAGFWFKDRVDLNLLLEDDPAFPRRQIRVGLDMPIQLQSGPETGSATLFNLSQQGACFSADRSWARDQLLRLVSPALPEIRAKVRWRQGDLHGVVFEDTFTFREFAALLGRLRGLA</sequence>
<organism evidence="2 4">
    <name type="scientific">Parerythrobacter jejuensis</name>
    <dbReference type="NCBI Taxonomy" id="795812"/>
    <lineage>
        <taxon>Bacteria</taxon>
        <taxon>Pseudomonadati</taxon>
        <taxon>Pseudomonadota</taxon>
        <taxon>Alphaproteobacteria</taxon>
        <taxon>Sphingomonadales</taxon>
        <taxon>Erythrobacteraceae</taxon>
        <taxon>Parerythrobacter</taxon>
    </lineage>
</organism>
<dbReference type="SUPFAM" id="SSF141371">
    <property type="entry name" value="PilZ domain-like"/>
    <property type="match status" value="2"/>
</dbReference>
<name>A0A845APE1_9SPHN</name>
<dbReference type="Pfam" id="PF07238">
    <property type="entry name" value="PilZ"/>
    <property type="match status" value="1"/>
</dbReference>
<evidence type="ECO:0000313" key="4">
    <source>
        <dbReference type="Proteomes" id="UP000446786"/>
    </source>
</evidence>
<feature type="domain" description="PilZ" evidence="1">
    <location>
        <begin position="115"/>
        <end position="189"/>
    </location>
</feature>
<keyword evidence="4" id="KW-1185">Reference proteome</keyword>
<evidence type="ECO:0000313" key="3">
    <source>
        <dbReference type="EMBL" id="MXP33813.1"/>
    </source>
</evidence>
<proteinExistence type="predicted"/>
<dbReference type="EMBL" id="WTYE01000001">
    <property type="protein sequence ID" value="MXP31053.1"/>
    <property type="molecule type" value="Genomic_DNA"/>
</dbReference>
<dbReference type="Proteomes" id="UP000446786">
    <property type="component" value="Unassembled WGS sequence"/>
</dbReference>
<accession>A0A845APE1</accession>
<evidence type="ECO:0000259" key="1">
    <source>
        <dbReference type="Pfam" id="PF07238"/>
    </source>
</evidence>
<dbReference type="EMBL" id="WTYE01000001">
    <property type="protein sequence ID" value="MXP33813.1"/>
    <property type="molecule type" value="Genomic_DNA"/>
</dbReference>
<protein>
    <submittedName>
        <fullName evidence="2">PilZ domain-containing protein</fullName>
    </submittedName>
</protein>
<dbReference type="OrthoDB" id="7929489at2"/>
<comment type="caution">
    <text evidence="2">The sequence shown here is derived from an EMBL/GenBank/DDBJ whole genome shotgun (WGS) entry which is preliminary data.</text>
</comment>